<dbReference type="CDD" id="cd06343">
    <property type="entry name" value="PBP1_ABC_ligand_binding-like"/>
    <property type="match status" value="1"/>
</dbReference>
<name>A0A109K6D5_9BRAD</name>
<protein>
    <submittedName>
        <fullName evidence="5">Branched-chain amino acid ABC transporter substrate-binding protein</fullName>
    </submittedName>
</protein>
<feature type="signal peptide" evidence="3">
    <location>
        <begin position="1"/>
        <end position="22"/>
    </location>
</feature>
<dbReference type="RefSeq" id="WP_066498337.1">
    <property type="nucleotide sequence ID" value="NZ_LNCU01000001.1"/>
</dbReference>
<organism evidence="5 6">
    <name type="scientific">Bradyrhizobium macuxiense</name>
    <dbReference type="NCBI Taxonomy" id="1755647"/>
    <lineage>
        <taxon>Bacteria</taxon>
        <taxon>Pseudomonadati</taxon>
        <taxon>Pseudomonadota</taxon>
        <taxon>Alphaproteobacteria</taxon>
        <taxon>Hyphomicrobiales</taxon>
        <taxon>Nitrobacteraceae</taxon>
        <taxon>Bradyrhizobium</taxon>
    </lineage>
</organism>
<accession>A0A109K6D5</accession>
<dbReference type="OrthoDB" id="9147078at2"/>
<proteinExistence type="inferred from homology"/>
<dbReference type="InterPro" id="IPR028081">
    <property type="entry name" value="Leu-bd"/>
</dbReference>
<keyword evidence="2 3" id="KW-0732">Signal</keyword>
<dbReference type="Proteomes" id="UP000057737">
    <property type="component" value="Unassembled WGS sequence"/>
</dbReference>
<evidence type="ECO:0000256" key="3">
    <source>
        <dbReference type="SAM" id="SignalP"/>
    </source>
</evidence>
<dbReference type="Pfam" id="PF13458">
    <property type="entry name" value="Peripla_BP_6"/>
    <property type="match status" value="1"/>
</dbReference>
<comment type="caution">
    <text evidence="5">The sequence shown here is derived from an EMBL/GenBank/DDBJ whole genome shotgun (WGS) entry which is preliminary data.</text>
</comment>
<evidence type="ECO:0000256" key="2">
    <source>
        <dbReference type="ARBA" id="ARBA00022729"/>
    </source>
</evidence>
<gene>
    <name evidence="5" type="ORF">AS156_00050</name>
</gene>
<evidence type="ECO:0000256" key="1">
    <source>
        <dbReference type="ARBA" id="ARBA00010062"/>
    </source>
</evidence>
<dbReference type="PANTHER" id="PTHR47235">
    <property type="entry name" value="BLR6548 PROTEIN"/>
    <property type="match status" value="1"/>
</dbReference>
<reference evidence="5 6" key="1">
    <citation type="submission" date="2015-11" db="EMBL/GenBank/DDBJ databases">
        <title>Draft Genome Sequence of the Strain BR 10303 (Bradyrhizobium sp.) isolated from nodules of Centrolobium paraense.</title>
        <authorList>
            <person name="Zelli J.E."/>
            <person name="Simoes-Araujo J.L."/>
            <person name="Barauna A.C."/>
            <person name="Silva K."/>
        </authorList>
    </citation>
    <scope>NUCLEOTIDE SEQUENCE [LARGE SCALE GENOMIC DNA]</scope>
    <source>
        <strain evidence="5 6">BR 10303</strain>
    </source>
</reference>
<feature type="chain" id="PRO_5007137526" evidence="3">
    <location>
        <begin position="23"/>
        <end position="403"/>
    </location>
</feature>
<sequence length="403" mass="43565">MRCNTLAAIAALSLVSASAVLAADKKYDPGASDTEIKIGQTMPYSGPASAYGTQGRAEAAYWKMINSKGGINGRKITFLSMDDGYSPPKTVEQTRKLVEQEEILADIGSLGTPTNSSIQKYLNSKKIPHLLISTGASKWNDAKEFPWTTPFYPPYAQEAKIYGKYIAKELPNAKIGVIYQNDDFGKDYLKGFKEGLGEKAGLIVKELSYEVTDPTIDSQIVNLKAAGADVLMTITTPKFGAQAIRKVADLGWKPTHFIVSVASSIGGVLEPAGLEASTGLMTALATKVVGDPAWDSDPGVQDYLAFMKQWYPEGNPIDGSNQIGYLSAQFTAIILKNCGDVLTRENLLKQATNLTKISLPLLLPGITVSVSPTNYSTFDTFKLAKFDGHTWKFFGENISTASR</sequence>
<evidence type="ECO:0000259" key="4">
    <source>
        <dbReference type="Pfam" id="PF13458"/>
    </source>
</evidence>
<evidence type="ECO:0000313" key="6">
    <source>
        <dbReference type="Proteomes" id="UP000057737"/>
    </source>
</evidence>
<dbReference type="PANTHER" id="PTHR47235:SF1">
    <property type="entry name" value="BLR6548 PROTEIN"/>
    <property type="match status" value="1"/>
</dbReference>
<dbReference type="AlphaFoldDB" id="A0A109K6D5"/>
<comment type="similarity">
    <text evidence="1">Belongs to the leucine-binding protein family.</text>
</comment>
<dbReference type="InterPro" id="IPR028082">
    <property type="entry name" value="Peripla_BP_I"/>
</dbReference>
<feature type="domain" description="Leucine-binding protein" evidence="4">
    <location>
        <begin position="35"/>
        <end position="360"/>
    </location>
</feature>
<evidence type="ECO:0000313" key="5">
    <source>
        <dbReference type="EMBL" id="KWV61244.1"/>
    </source>
</evidence>
<dbReference type="SUPFAM" id="SSF53822">
    <property type="entry name" value="Periplasmic binding protein-like I"/>
    <property type="match status" value="1"/>
</dbReference>
<keyword evidence="6" id="KW-1185">Reference proteome</keyword>
<dbReference type="EMBL" id="LNCU01000001">
    <property type="protein sequence ID" value="KWV61244.1"/>
    <property type="molecule type" value="Genomic_DNA"/>
</dbReference>
<dbReference type="Gene3D" id="3.40.50.2300">
    <property type="match status" value="2"/>
</dbReference>